<feature type="domain" description="GxGYxYP putative glycoside hydrolase C-terminal" evidence="1">
    <location>
        <begin position="275"/>
        <end position="491"/>
    </location>
</feature>
<evidence type="ECO:0000313" key="5">
    <source>
        <dbReference type="Proteomes" id="UP000503011"/>
    </source>
</evidence>
<keyword evidence="5" id="KW-1185">Reference proteome</keyword>
<dbReference type="Gene3D" id="3.20.20.490">
    <property type="entry name" value="GxGYxYP glycoside hydrolase, C-terminal domain"/>
    <property type="match status" value="1"/>
</dbReference>
<dbReference type="Pfam" id="PF20958">
    <property type="entry name" value="GxGYxYP_N_3rd"/>
    <property type="match status" value="1"/>
</dbReference>
<evidence type="ECO:0000259" key="2">
    <source>
        <dbReference type="Pfam" id="PF20957"/>
    </source>
</evidence>
<feature type="domain" description="GxGYxYP putative glycoside hydrolase second N-terminal" evidence="2">
    <location>
        <begin position="86"/>
        <end position="152"/>
    </location>
</feature>
<dbReference type="InterPro" id="IPR048310">
    <property type="entry name" value="GxGYxYP_N_2nd"/>
</dbReference>
<dbReference type="RefSeq" id="WP_173154806.1">
    <property type="nucleotide sequence ID" value="NZ_AP022871.1"/>
</dbReference>
<protein>
    <submittedName>
        <fullName evidence="4">Uncharacterized protein</fullName>
    </submittedName>
</protein>
<dbReference type="Pfam" id="PF14323">
    <property type="entry name" value="GxGYxYP_C"/>
    <property type="match status" value="1"/>
</dbReference>
<feature type="domain" description="GxGYxYP putative glycoside hydrolase third N-terminal" evidence="3">
    <location>
        <begin position="165"/>
        <end position="246"/>
    </location>
</feature>
<dbReference type="Pfam" id="PF20957">
    <property type="entry name" value="GxGYxYP_N_2nd"/>
    <property type="match status" value="1"/>
</dbReference>
<accession>A0A6F8YD31</accession>
<dbReference type="Proteomes" id="UP000503011">
    <property type="component" value="Chromosome"/>
</dbReference>
<sequence length="494" mass="54715">MNWPEGQALPHFASPGGVDVVDLRAAPAADVLLALTVQGVVNRTRPRIWLVRDADEGSHTWLDTLALPTTPVAGVDALVARYRREIRGAVLADPAVPATRNVATTLAGLEDAVVAEPEAADRLGLPVVADLRGRFGGGAEAYRWAVDRLWPRTTRRMLVGIDHDGPGFLRDYAVANRAFAVWAHPAARPDRALLKRLLADMPANSPYLGWWPSGVSGESRGTELASRHAVYVVPADYAHNLTVLSGVRTPAPSFVERVVERVVERHRPLPLEERTYVTFTMTDGDNLQYCQHAMRRLWNLPERGQAPLNWTVSPLLRDAAPAILAYYQRTATPNDLLVAGPSGAGYAYPRVWPRREFGAFTRQTGEYAGDLAHPPVVNVLNRWHRVDRDLTAREVAAYARDVQPVGLLQHWTFRHRTRMVAGLPVATGRLVSTVDECRRVLARAARSHRRRFVSIGVLAWSLTPADVATVAAELDDRYRVVRADDFLHLARLAR</sequence>
<gene>
    <name evidence="4" type="ORF">Psuf_012420</name>
</gene>
<dbReference type="InterPro" id="IPR025832">
    <property type="entry name" value="GxGYxYP_C"/>
</dbReference>
<dbReference type="PANTHER" id="PTHR37321">
    <property type="entry name" value="EXPORTED PROTEIN-RELATED"/>
    <property type="match status" value="1"/>
</dbReference>
<proteinExistence type="predicted"/>
<dbReference type="InterPro" id="IPR038410">
    <property type="entry name" value="GxGYxYP_C_sf"/>
</dbReference>
<name>A0A6F8YD31_9ACTN</name>
<dbReference type="AlphaFoldDB" id="A0A6F8YD31"/>
<dbReference type="KEGG" id="psuu:Psuf_012420"/>
<dbReference type="EMBL" id="AP022871">
    <property type="protein sequence ID" value="BCB83929.1"/>
    <property type="molecule type" value="Genomic_DNA"/>
</dbReference>
<organism evidence="4 5">
    <name type="scientific">Phytohabitans suffuscus</name>
    <dbReference type="NCBI Taxonomy" id="624315"/>
    <lineage>
        <taxon>Bacteria</taxon>
        <taxon>Bacillati</taxon>
        <taxon>Actinomycetota</taxon>
        <taxon>Actinomycetes</taxon>
        <taxon>Micromonosporales</taxon>
        <taxon>Micromonosporaceae</taxon>
    </lineage>
</organism>
<evidence type="ECO:0000259" key="3">
    <source>
        <dbReference type="Pfam" id="PF20958"/>
    </source>
</evidence>
<dbReference type="PANTHER" id="PTHR37321:SF1">
    <property type="entry name" value="EXPORTED PROTEIN"/>
    <property type="match status" value="1"/>
</dbReference>
<dbReference type="InterPro" id="IPR048309">
    <property type="entry name" value="GxGYxYP_N_3rd"/>
</dbReference>
<reference evidence="4 5" key="2">
    <citation type="submission" date="2020-03" db="EMBL/GenBank/DDBJ databases">
        <authorList>
            <person name="Ichikawa N."/>
            <person name="Kimura A."/>
            <person name="Kitahashi Y."/>
            <person name="Uohara A."/>
        </authorList>
    </citation>
    <scope>NUCLEOTIDE SEQUENCE [LARGE SCALE GENOMIC DNA]</scope>
    <source>
        <strain evidence="4 5">NBRC 105367</strain>
    </source>
</reference>
<evidence type="ECO:0000259" key="1">
    <source>
        <dbReference type="Pfam" id="PF14323"/>
    </source>
</evidence>
<reference evidence="4 5" key="1">
    <citation type="submission" date="2020-03" db="EMBL/GenBank/DDBJ databases">
        <title>Whole genome shotgun sequence of Phytohabitans suffuscus NBRC 105367.</title>
        <authorList>
            <person name="Komaki H."/>
            <person name="Tamura T."/>
        </authorList>
    </citation>
    <scope>NUCLEOTIDE SEQUENCE [LARGE SCALE GENOMIC DNA]</scope>
    <source>
        <strain evidence="4 5">NBRC 105367</strain>
    </source>
</reference>
<evidence type="ECO:0000313" key="4">
    <source>
        <dbReference type="EMBL" id="BCB83929.1"/>
    </source>
</evidence>